<comment type="caution">
    <text evidence="5">The sequence shown here is derived from an EMBL/GenBank/DDBJ whole genome shotgun (WGS) entry which is preliminary data.</text>
</comment>
<evidence type="ECO:0000256" key="3">
    <source>
        <dbReference type="SAM" id="SignalP"/>
    </source>
</evidence>
<proteinExistence type="predicted"/>
<keyword evidence="2" id="KW-1133">Transmembrane helix</keyword>
<dbReference type="InterPro" id="IPR007331">
    <property type="entry name" value="Htaa"/>
</dbReference>
<feature type="compositionally biased region" description="Basic and acidic residues" evidence="1">
    <location>
        <begin position="615"/>
        <end position="626"/>
    </location>
</feature>
<keyword evidence="6" id="KW-1185">Reference proteome</keyword>
<evidence type="ECO:0000313" key="6">
    <source>
        <dbReference type="Proteomes" id="UP001146468"/>
    </source>
</evidence>
<feature type="signal peptide" evidence="3">
    <location>
        <begin position="1"/>
        <end position="28"/>
    </location>
</feature>
<feature type="chain" id="PRO_5040773901" evidence="3">
    <location>
        <begin position="29"/>
        <end position="667"/>
    </location>
</feature>
<keyword evidence="2" id="KW-0812">Transmembrane</keyword>
<keyword evidence="2" id="KW-0472">Membrane</keyword>
<evidence type="ECO:0000256" key="2">
    <source>
        <dbReference type="SAM" id="Phobius"/>
    </source>
</evidence>
<accession>A0A9X3LXH0</accession>
<feature type="region of interest" description="Disordered" evidence="1">
    <location>
        <begin position="584"/>
        <end position="632"/>
    </location>
</feature>
<dbReference type="AlphaFoldDB" id="A0A9X3LXH0"/>
<feature type="compositionally biased region" description="Pro residues" evidence="1">
    <location>
        <begin position="590"/>
        <end position="601"/>
    </location>
</feature>
<organism evidence="5 6">
    <name type="scientific">Corynebacterium meitnerae</name>
    <dbReference type="NCBI Taxonomy" id="2913498"/>
    <lineage>
        <taxon>Bacteria</taxon>
        <taxon>Bacillati</taxon>
        <taxon>Actinomycetota</taxon>
        <taxon>Actinomycetes</taxon>
        <taxon>Mycobacteriales</taxon>
        <taxon>Corynebacteriaceae</taxon>
        <taxon>Corynebacterium</taxon>
    </lineage>
</organism>
<protein>
    <submittedName>
        <fullName evidence="5">HtaA domain-containing protein</fullName>
    </submittedName>
</protein>
<keyword evidence="3" id="KW-0732">Signal</keyword>
<evidence type="ECO:0000313" key="5">
    <source>
        <dbReference type="EMBL" id="MCZ9294548.1"/>
    </source>
</evidence>
<dbReference type="Proteomes" id="UP001146468">
    <property type="component" value="Unassembled WGS sequence"/>
</dbReference>
<sequence>MKKVRGAVIAASVAASVMVVPGMPVALAAENGALLWGIRASFNNYVGGPVLVGEGATEDKSTSAQRFSFPLENVNFDRDEVRLEAQFKGTVKYKQYCQGNEDKLKANCDLDLTFSNPKVVLDDDKDSYIEATVNSRQYLTGTYYNGGGKPVRVVNLYPQSGTFRNADGTINWSEIPATLTEQGNMMMSEFYNVGEGMDPVDFSYQGDGADITDPNALRAHPTSWDSPVPYDSAVTRIFDLGKNVLASAAGKGIYLLSEDLRQLAAFETNASKRGTGAYDAKTSTFYYAEEGSKELKALPITEDGFGEAKTVYEANGEILATGAHPKTGKVVAIAQDAKAPGQVEPFAQLITVSGGEAEARALPTSEGLYKPVSKELTEVEQGLHAYSDSAYRSSFDLNNIRELMPMDDGTFVYASRADITFADGGSSYKNMLISIDPTAKGADVAKVMPGSYTPTHKQLDAVTTNGSRIIRANAFGDIQSLVYADRDIKQKTKVGFMEGYKGWGLGGFEADGTPVVINGQTGKLVWFDPETFEVKREAAVPNGREVSNLHHGDLIVREKGLYYTPTVDESRGDYIEHYSLRMLHKGDYTPPTPSRPRPPKPGETEQPEQPNEPNQPDRPEDPKKPEGSTLPGKTIGAIIGGLVGGLAVLAALFHVFGGPLMKQLGLR</sequence>
<dbReference type="Pfam" id="PF04213">
    <property type="entry name" value="HtaA"/>
    <property type="match status" value="1"/>
</dbReference>
<feature type="transmembrane region" description="Helical" evidence="2">
    <location>
        <begin position="635"/>
        <end position="657"/>
    </location>
</feature>
<dbReference type="EMBL" id="JAKMUS010000014">
    <property type="protein sequence ID" value="MCZ9294548.1"/>
    <property type="molecule type" value="Genomic_DNA"/>
</dbReference>
<evidence type="ECO:0000256" key="1">
    <source>
        <dbReference type="SAM" id="MobiDB-lite"/>
    </source>
</evidence>
<dbReference type="RefSeq" id="WP_269965970.1">
    <property type="nucleotide sequence ID" value="NZ_JAKMUS010000014.1"/>
</dbReference>
<name>A0A9X3LXH0_9CORY</name>
<feature type="domain" description="Htaa" evidence="4">
    <location>
        <begin position="32"/>
        <end position="203"/>
    </location>
</feature>
<gene>
    <name evidence="5" type="ORF">L8U60_08625</name>
</gene>
<reference evidence="5" key="1">
    <citation type="submission" date="2022-02" db="EMBL/GenBank/DDBJ databases">
        <title>Corynebacterium sp. from urogenital microbiome.</title>
        <authorList>
            <person name="Cappelli E.A."/>
            <person name="Ribeiro T.G."/>
            <person name="Peixe L."/>
        </authorList>
    </citation>
    <scope>NUCLEOTIDE SEQUENCE</scope>
    <source>
        <strain evidence="5">C8Ua_172</strain>
    </source>
</reference>
<evidence type="ECO:0000259" key="4">
    <source>
        <dbReference type="Pfam" id="PF04213"/>
    </source>
</evidence>